<reference evidence="2 3" key="1">
    <citation type="submission" date="2023-04" db="EMBL/GenBank/DDBJ databases">
        <title>Genome of Basidiobolus ranarum AG-B5.</title>
        <authorList>
            <person name="Stajich J.E."/>
            <person name="Carter-House D."/>
            <person name="Gryganskyi A."/>
        </authorList>
    </citation>
    <scope>NUCLEOTIDE SEQUENCE [LARGE SCALE GENOMIC DNA]</scope>
    <source>
        <strain evidence="2 3">AG-B5</strain>
    </source>
</reference>
<feature type="chain" id="PRO_5046734416" description="Secreted protein" evidence="1">
    <location>
        <begin position="17"/>
        <end position="77"/>
    </location>
</feature>
<gene>
    <name evidence="2" type="ORF">K7432_005801</name>
</gene>
<name>A0ABR2WW15_9FUNG</name>
<organism evidence="2 3">
    <name type="scientific">Basidiobolus ranarum</name>
    <dbReference type="NCBI Taxonomy" id="34480"/>
    <lineage>
        <taxon>Eukaryota</taxon>
        <taxon>Fungi</taxon>
        <taxon>Fungi incertae sedis</taxon>
        <taxon>Zoopagomycota</taxon>
        <taxon>Entomophthoromycotina</taxon>
        <taxon>Basidiobolomycetes</taxon>
        <taxon>Basidiobolales</taxon>
        <taxon>Basidiobolaceae</taxon>
        <taxon>Basidiobolus</taxon>
    </lineage>
</organism>
<evidence type="ECO:0000256" key="1">
    <source>
        <dbReference type="SAM" id="SignalP"/>
    </source>
</evidence>
<keyword evidence="1" id="KW-0732">Signal</keyword>
<dbReference type="Proteomes" id="UP001479436">
    <property type="component" value="Unassembled WGS sequence"/>
</dbReference>
<sequence length="77" mass="8237">MVEVLAVMVEVLVAMAVVPAATVDTILVTEEVELEAMVPAQVVTMEALHMIPATTVALAVFTNAFSAIKFPNFITLY</sequence>
<feature type="signal peptide" evidence="1">
    <location>
        <begin position="1"/>
        <end position="16"/>
    </location>
</feature>
<proteinExistence type="predicted"/>
<protein>
    <recommendedName>
        <fullName evidence="4">Secreted protein</fullName>
    </recommendedName>
</protein>
<comment type="caution">
    <text evidence="2">The sequence shown here is derived from an EMBL/GenBank/DDBJ whole genome shotgun (WGS) entry which is preliminary data.</text>
</comment>
<evidence type="ECO:0008006" key="4">
    <source>
        <dbReference type="Google" id="ProtNLM"/>
    </source>
</evidence>
<dbReference type="EMBL" id="JASJQH010000238">
    <property type="protein sequence ID" value="KAK9765680.1"/>
    <property type="molecule type" value="Genomic_DNA"/>
</dbReference>
<evidence type="ECO:0000313" key="3">
    <source>
        <dbReference type="Proteomes" id="UP001479436"/>
    </source>
</evidence>
<accession>A0ABR2WW15</accession>
<evidence type="ECO:0000313" key="2">
    <source>
        <dbReference type="EMBL" id="KAK9765680.1"/>
    </source>
</evidence>
<keyword evidence="3" id="KW-1185">Reference proteome</keyword>